<dbReference type="eggNOG" id="COG4251">
    <property type="taxonomic scope" value="Bacteria"/>
</dbReference>
<evidence type="ECO:0000259" key="8">
    <source>
        <dbReference type="PROSITE" id="PS50109"/>
    </source>
</evidence>
<evidence type="ECO:0000313" key="10">
    <source>
        <dbReference type="Proteomes" id="UP000001929"/>
    </source>
</evidence>
<feature type="domain" description="Histidine kinase" evidence="8">
    <location>
        <begin position="333"/>
        <end position="570"/>
    </location>
</feature>
<organism evidence="9 10">
    <name type="scientific">Rhodospirillum rubrum (strain ATCC 11170 / ATH 1.1.1 / DSM 467 / LMG 4362 / NCIMB 8255 / S1)</name>
    <dbReference type="NCBI Taxonomy" id="269796"/>
    <lineage>
        <taxon>Bacteria</taxon>
        <taxon>Pseudomonadati</taxon>
        <taxon>Pseudomonadota</taxon>
        <taxon>Alphaproteobacteria</taxon>
        <taxon>Rhodospirillales</taxon>
        <taxon>Rhodospirillaceae</taxon>
        <taxon>Rhodospirillum</taxon>
    </lineage>
</organism>
<dbReference type="InterPro" id="IPR007891">
    <property type="entry name" value="CHASE3"/>
</dbReference>
<dbReference type="SUPFAM" id="SSF55874">
    <property type="entry name" value="ATPase domain of HSP90 chaperone/DNA topoisomerase II/histidine kinase"/>
    <property type="match status" value="1"/>
</dbReference>
<dbReference type="InterPro" id="IPR036890">
    <property type="entry name" value="HATPase_C_sf"/>
</dbReference>
<sequence length="579" mass="63793">MTRQLLRDGTRGTRRWRERPLSPLPRAAPPAPPDAFGKRRFPGTRREGTAFGSGLQRGRGAPVPPPPRRPPIPPAAKARHPMPSLTPASTKVTAPLLLAAFAGLALLLFATVWLGNRTQIYATSFDQTQEIYMRATRTFRGLQDAETGQRGYLLTHDPAYLQPYHDALSRMSEQRRLMNALIQDTPWESGLGAKLTPLIDAKLAELARTVDLAQAGRWDEALALVLAGSGKTTMDQARTVLEDTLAELRSALQTQSEEMKTRSAYLFWAVTFGGLFILCVAGTAFWLIVRANSSLAQAQAQLRSLNESLESRVRGRTQEVQRANEEIQRFAYIVSHDLRSPLVNVMGFTAELEAGLKDLQARHPIETGDGALSEDERDLRVTIFEDMPEAVGFIRSSTAKMDGLINAILRLSREGRRTISPERLDMTALVESVVSTTTHSIQDTGSTVSVDKNLPEIVSDRLALSQIFANLIDNAIKYRLPGRPCAVTITGRIDRGRALFQVADTGRGIEPKDHERIFDLFRRSGEQDQPGEGIGLAHVRTLVRRLGGEITVGSVPGQGTTFHITLPFDVGPYLEIEPS</sequence>
<proteinExistence type="predicted"/>
<dbReference type="InterPro" id="IPR004358">
    <property type="entry name" value="Sig_transdc_His_kin-like_C"/>
</dbReference>
<dbReference type="PANTHER" id="PTHR42878:SF15">
    <property type="entry name" value="BACTERIOPHYTOCHROME"/>
    <property type="match status" value="1"/>
</dbReference>
<dbReference type="PROSITE" id="PS50109">
    <property type="entry name" value="HIS_KIN"/>
    <property type="match status" value="1"/>
</dbReference>
<dbReference type="GO" id="GO:0000155">
    <property type="term" value="F:phosphorelay sensor kinase activity"/>
    <property type="evidence" value="ECO:0007669"/>
    <property type="project" value="InterPro"/>
</dbReference>
<protein>
    <recommendedName>
        <fullName evidence="2">histidine kinase</fullName>
        <ecNumber evidence="2">2.7.13.3</ecNumber>
    </recommendedName>
</protein>
<dbReference type="InterPro" id="IPR036097">
    <property type="entry name" value="HisK_dim/P_sf"/>
</dbReference>
<evidence type="ECO:0000256" key="7">
    <source>
        <dbReference type="SAM" id="MobiDB-lite"/>
    </source>
</evidence>
<dbReference type="KEGG" id="rru:Rru_A0666"/>
<dbReference type="EnsemblBacteria" id="ABC21470">
    <property type="protein sequence ID" value="ABC21470"/>
    <property type="gene ID" value="Rru_A0666"/>
</dbReference>
<dbReference type="Pfam" id="PF02518">
    <property type="entry name" value="HATPase_c"/>
    <property type="match status" value="1"/>
</dbReference>
<evidence type="ECO:0000256" key="6">
    <source>
        <dbReference type="SAM" id="Coils"/>
    </source>
</evidence>
<feature type="compositionally biased region" description="Basic and acidic residues" evidence="7">
    <location>
        <begin position="1"/>
        <end position="11"/>
    </location>
</feature>
<keyword evidence="4 9" id="KW-0808">Transferase</keyword>
<gene>
    <name evidence="9" type="ordered locus">Rru_A0666</name>
</gene>
<feature type="coiled-coil region" evidence="6">
    <location>
        <begin position="288"/>
        <end position="326"/>
    </location>
</feature>
<dbReference type="Proteomes" id="UP000001929">
    <property type="component" value="Chromosome"/>
</dbReference>
<dbReference type="GO" id="GO:0000156">
    <property type="term" value="F:phosphorelay response regulator activity"/>
    <property type="evidence" value="ECO:0007669"/>
    <property type="project" value="TreeGrafter"/>
</dbReference>
<dbReference type="GO" id="GO:0007234">
    <property type="term" value="P:osmosensory signaling via phosphorelay pathway"/>
    <property type="evidence" value="ECO:0007669"/>
    <property type="project" value="TreeGrafter"/>
</dbReference>
<evidence type="ECO:0000256" key="1">
    <source>
        <dbReference type="ARBA" id="ARBA00000085"/>
    </source>
</evidence>
<feature type="compositionally biased region" description="Pro residues" evidence="7">
    <location>
        <begin position="22"/>
        <end position="33"/>
    </location>
</feature>
<dbReference type="STRING" id="269796.Rru_A0666"/>
<dbReference type="HOGENOM" id="CLU_000445_114_71_5"/>
<dbReference type="SMART" id="SM00388">
    <property type="entry name" value="HisKA"/>
    <property type="match status" value="1"/>
</dbReference>
<evidence type="ECO:0000256" key="2">
    <source>
        <dbReference type="ARBA" id="ARBA00012438"/>
    </source>
</evidence>
<keyword evidence="3" id="KW-0597">Phosphoprotein</keyword>
<dbReference type="InterPro" id="IPR005467">
    <property type="entry name" value="His_kinase_dom"/>
</dbReference>
<dbReference type="InterPro" id="IPR003594">
    <property type="entry name" value="HATPase_dom"/>
</dbReference>
<dbReference type="InterPro" id="IPR050351">
    <property type="entry name" value="BphY/WalK/GraS-like"/>
</dbReference>
<accession>Q2RWM5</accession>
<dbReference type="InterPro" id="IPR003661">
    <property type="entry name" value="HisK_dim/P_dom"/>
</dbReference>
<name>Q2RWM5_RHORT</name>
<evidence type="ECO:0000256" key="3">
    <source>
        <dbReference type="ARBA" id="ARBA00022553"/>
    </source>
</evidence>
<dbReference type="Gene3D" id="3.30.565.10">
    <property type="entry name" value="Histidine kinase-like ATPase, C-terminal domain"/>
    <property type="match status" value="1"/>
</dbReference>
<dbReference type="PhylomeDB" id="Q2RWM5"/>
<dbReference type="PANTHER" id="PTHR42878">
    <property type="entry name" value="TWO-COMPONENT HISTIDINE KINASE"/>
    <property type="match status" value="1"/>
</dbReference>
<keyword evidence="5 9" id="KW-0418">Kinase</keyword>
<feature type="region of interest" description="Disordered" evidence="7">
    <location>
        <begin position="1"/>
        <end position="86"/>
    </location>
</feature>
<dbReference type="SMART" id="SM00387">
    <property type="entry name" value="HATPase_c"/>
    <property type="match status" value="1"/>
</dbReference>
<dbReference type="GO" id="GO:0030295">
    <property type="term" value="F:protein kinase activator activity"/>
    <property type="evidence" value="ECO:0007669"/>
    <property type="project" value="TreeGrafter"/>
</dbReference>
<dbReference type="Pfam" id="PF05227">
    <property type="entry name" value="CHASE3"/>
    <property type="match status" value="1"/>
</dbReference>
<dbReference type="EMBL" id="CP000230">
    <property type="protein sequence ID" value="ABC21470.1"/>
    <property type="molecule type" value="Genomic_DNA"/>
</dbReference>
<dbReference type="SUPFAM" id="SSF47384">
    <property type="entry name" value="Homodimeric domain of signal transducing histidine kinase"/>
    <property type="match status" value="1"/>
</dbReference>
<dbReference type="AlphaFoldDB" id="Q2RWM5"/>
<keyword evidence="6" id="KW-0175">Coiled coil</keyword>
<evidence type="ECO:0000256" key="5">
    <source>
        <dbReference type="ARBA" id="ARBA00022777"/>
    </source>
</evidence>
<dbReference type="PATRIC" id="fig|269796.9.peg.722"/>
<dbReference type="PRINTS" id="PR00344">
    <property type="entry name" value="BCTRLSENSOR"/>
</dbReference>
<keyword evidence="10" id="KW-1185">Reference proteome</keyword>
<dbReference type="Gene3D" id="1.10.287.130">
    <property type="match status" value="1"/>
</dbReference>
<dbReference type="CDD" id="cd00075">
    <property type="entry name" value="HATPase"/>
    <property type="match status" value="1"/>
</dbReference>
<reference evidence="9 10" key="1">
    <citation type="journal article" date="2011" name="Stand. Genomic Sci.">
        <title>Complete genome sequence of Rhodospirillum rubrum type strain (S1).</title>
        <authorList>
            <person name="Munk A.C."/>
            <person name="Copeland A."/>
            <person name="Lucas S."/>
            <person name="Lapidus A."/>
            <person name="Del Rio T.G."/>
            <person name="Barry K."/>
            <person name="Detter J.C."/>
            <person name="Hammon N."/>
            <person name="Israni S."/>
            <person name="Pitluck S."/>
            <person name="Brettin T."/>
            <person name="Bruce D."/>
            <person name="Han C."/>
            <person name="Tapia R."/>
            <person name="Gilna P."/>
            <person name="Schmutz J."/>
            <person name="Larimer F."/>
            <person name="Land M."/>
            <person name="Kyrpides N.C."/>
            <person name="Mavromatis K."/>
            <person name="Richardson P."/>
            <person name="Rohde M."/>
            <person name="Goker M."/>
            <person name="Klenk H.P."/>
            <person name="Zhang Y."/>
            <person name="Roberts G.P."/>
            <person name="Reslewic S."/>
            <person name="Schwartz D.C."/>
        </authorList>
    </citation>
    <scope>NUCLEOTIDE SEQUENCE [LARGE SCALE GENOMIC DNA]</scope>
    <source>
        <strain evidence="10">ATCC 11170 / ATH 1.1.1 / DSM 467 / LMG 4362 / NCIMB 8255 / S1</strain>
    </source>
</reference>
<evidence type="ECO:0000256" key="4">
    <source>
        <dbReference type="ARBA" id="ARBA00022679"/>
    </source>
</evidence>
<comment type="catalytic activity">
    <reaction evidence="1">
        <text>ATP + protein L-histidine = ADP + protein N-phospho-L-histidine.</text>
        <dbReference type="EC" id="2.7.13.3"/>
    </reaction>
</comment>
<feature type="compositionally biased region" description="Pro residues" evidence="7">
    <location>
        <begin position="62"/>
        <end position="74"/>
    </location>
</feature>
<evidence type="ECO:0000313" key="9">
    <source>
        <dbReference type="EMBL" id="ABC21470.1"/>
    </source>
</evidence>
<dbReference type="CDD" id="cd19410">
    <property type="entry name" value="HK9-like_sensor"/>
    <property type="match status" value="1"/>
</dbReference>
<dbReference type="eggNOG" id="COG5278">
    <property type="taxonomic scope" value="Bacteria"/>
</dbReference>
<dbReference type="EC" id="2.7.13.3" evidence="2"/>
<dbReference type="CDD" id="cd00082">
    <property type="entry name" value="HisKA"/>
    <property type="match status" value="1"/>
</dbReference>